<evidence type="ECO:0000313" key="3">
    <source>
        <dbReference type="Proteomes" id="UP000030848"/>
    </source>
</evidence>
<feature type="transmembrane region" description="Helical" evidence="1">
    <location>
        <begin position="132"/>
        <end position="153"/>
    </location>
</feature>
<gene>
    <name evidence="2" type="ORF">MINT15_07860</name>
</gene>
<organism evidence="2 3">
    <name type="scientific">Saccharomonospora viridis</name>
    <dbReference type="NCBI Taxonomy" id="1852"/>
    <lineage>
        <taxon>Bacteria</taxon>
        <taxon>Bacillati</taxon>
        <taxon>Actinomycetota</taxon>
        <taxon>Actinomycetes</taxon>
        <taxon>Pseudonocardiales</taxon>
        <taxon>Pseudonocardiaceae</taxon>
        <taxon>Saccharomonospora</taxon>
    </lineage>
</organism>
<dbReference type="OMA" id="AWVFVEW"/>
<sequence>MSWREWLGLAAGLLAVASLFLPWTQLSSANPEVSAALAELPAEDVSRSVWKATFFGWLAPLLVAISGVCVVLLGQRPLLRRSGLPQLWLIAASVAACATVLAWVFVEWQFGAEQRAFLAVSGVNFDAASGRYLGALAVLLSFVGAVLDVRAAVSRGRSRKRAAGR</sequence>
<evidence type="ECO:0000256" key="1">
    <source>
        <dbReference type="SAM" id="Phobius"/>
    </source>
</evidence>
<protein>
    <submittedName>
        <fullName evidence="2">Uncharacterized protein</fullName>
    </submittedName>
</protein>
<dbReference type="AlphaFoldDB" id="A0A837DCF1"/>
<proteinExistence type="predicted"/>
<dbReference type="Proteomes" id="UP000030848">
    <property type="component" value="Unassembled WGS sequence"/>
</dbReference>
<comment type="caution">
    <text evidence="2">The sequence shown here is derived from an EMBL/GenBank/DDBJ whole genome shotgun (WGS) entry which is preliminary data.</text>
</comment>
<dbReference type="RefSeq" id="WP_012796365.1">
    <property type="nucleotide sequence ID" value="NZ_JBMNPO010000037.1"/>
</dbReference>
<keyword evidence="1" id="KW-1133">Transmembrane helix</keyword>
<dbReference type="EMBL" id="JRZE01000002">
    <property type="protein sequence ID" value="KHF45569.1"/>
    <property type="molecule type" value="Genomic_DNA"/>
</dbReference>
<keyword evidence="1" id="KW-0472">Membrane</keyword>
<evidence type="ECO:0000313" key="2">
    <source>
        <dbReference type="EMBL" id="KHF45569.1"/>
    </source>
</evidence>
<name>A0A837DCF1_9PSEU</name>
<accession>A0A837DCF1</accession>
<keyword evidence="1" id="KW-0812">Transmembrane</keyword>
<feature type="transmembrane region" description="Helical" evidence="1">
    <location>
        <begin position="86"/>
        <end position="106"/>
    </location>
</feature>
<reference evidence="2 3" key="1">
    <citation type="submission" date="2014-10" db="EMBL/GenBank/DDBJ databases">
        <title>Genome sequence of Micropolyspora internatus JCM3315.</title>
        <authorList>
            <person name="Shin S.-K."/>
            <person name="Yi H."/>
        </authorList>
    </citation>
    <scope>NUCLEOTIDE SEQUENCE [LARGE SCALE GENOMIC DNA]</scope>
    <source>
        <strain evidence="2 3">JCM 3315</strain>
    </source>
</reference>
<feature type="transmembrane region" description="Helical" evidence="1">
    <location>
        <begin position="54"/>
        <end position="74"/>
    </location>
</feature>